<accession>A0ACC1IDG5</accession>
<proteinExistence type="predicted"/>
<organism evidence="1 2">
    <name type="scientific">Kickxella alabastrina</name>
    <dbReference type="NCBI Taxonomy" id="61397"/>
    <lineage>
        <taxon>Eukaryota</taxon>
        <taxon>Fungi</taxon>
        <taxon>Fungi incertae sedis</taxon>
        <taxon>Zoopagomycota</taxon>
        <taxon>Kickxellomycotina</taxon>
        <taxon>Kickxellomycetes</taxon>
        <taxon>Kickxellales</taxon>
        <taxon>Kickxellaceae</taxon>
        <taxon>Kickxella</taxon>
    </lineage>
</organism>
<dbReference type="EMBL" id="JANBPG010001818">
    <property type="protein sequence ID" value="KAJ1888153.1"/>
    <property type="molecule type" value="Genomic_DNA"/>
</dbReference>
<sequence length="479" mass="52259">MLDIKQAPGLASQQKNKQALTPQSGLENDHGFVFRRGRLSAPKAQSMQASEGESTAKSRRETMVPQKRQPDGPRLDFSQSKRRMSTAMRAASPLASLLPVQEISVPTSRPPQPTPLVSRTRKRLFDEPKASSDAASRRTTAGSRKSKLGARRRSTFSTRGVRASSIGGGFTALPHDSVGCGDFYRHISPELPEPHRLRQLLAWCARRTEAPTGGWAEELSASVRSLLDDVVREAVGDMHSALEKGDIATSWYHRPVDLEAEGQGHLPLKPHPENEANERARDTLKRRVAELRAEDDAWVNDLRRASAAHARTLDRLPRSVQTLARNCDGSGGSSEPTEWLARSAESIDWSVLYTADDSGRAIQRYVAEASPRLDEEIAEADRLIATAVDDLQVQLDAFSLDVHRAKESHSEAENAAKGASDALQMALQQRRAKAVAVAVAVARVSRPALDAVRLPGVPPRSGDSTQDLLRTLAAAICTK</sequence>
<name>A0ACC1IDG5_9FUNG</name>
<reference evidence="1" key="1">
    <citation type="submission" date="2022-07" db="EMBL/GenBank/DDBJ databases">
        <title>Phylogenomic reconstructions and comparative analyses of Kickxellomycotina fungi.</title>
        <authorList>
            <person name="Reynolds N.K."/>
            <person name="Stajich J.E."/>
            <person name="Barry K."/>
            <person name="Grigoriev I.V."/>
            <person name="Crous P."/>
            <person name="Smith M.E."/>
        </authorList>
    </citation>
    <scope>NUCLEOTIDE SEQUENCE</scope>
    <source>
        <strain evidence="1">Benny 63K</strain>
    </source>
</reference>
<keyword evidence="2" id="KW-1185">Reference proteome</keyword>
<evidence type="ECO:0000313" key="2">
    <source>
        <dbReference type="Proteomes" id="UP001150581"/>
    </source>
</evidence>
<dbReference type="Proteomes" id="UP001150581">
    <property type="component" value="Unassembled WGS sequence"/>
</dbReference>
<evidence type="ECO:0000313" key="1">
    <source>
        <dbReference type="EMBL" id="KAJ1888153.1"/>
    </source>
</evidence>
<comment type="caution">
    <text evidence="1">The sequence shown here is derived from an EMBL/GenBank/DDBJ whole genome shotgun (WGS) entry which is preliminary data.</text>
</comment>
<gene>
    <name evidence="1" type="ORF">LPJ66_008718</name>
</gene>
<protein>
    <submittedName>
        <fullName evidence="1">Uncharacterized protein</fullName>
    </submittedName>
</protein>